<dbReference type="Proteomes" id="UP000060487">
    <property type="component" value="Unassembled WGS sequence"/>
</dbReference>
<sequence>MSRPLINKIDSTDAVVLLLVAAALIVFLPVKDFDFVSFDDAIHISNNLYVRAGLTAEGVKWAFTTTLEGNWVPLMWLSHMVDAAIYGTHPGGHHMTNLILHIINSVLLFLLFKKMTGAIWRSAFVAALFAIHPAHVESVAWVSERKDLLSALFWFITMFAYIKYTEYPSVKTYMYVIIFFVLGLMSKPMLVTLPFVLILIDCWPLDRLRQTALSKLIIEKLPLFIISGVFSVITYFAQKNYKAVISLNELPLPLRLGNVLVSYIKYLKNALVPTELSVFYPRMETVEAWQWIGAVVILSGISIYAVMSVKKLPHIFTGWFWFLGTMVPVIGIVQVGAQGMADRYTYIPFIGLFIAAAYAEVTERTPVKLILRAAAAAIILACIGLSIKQVRYWQNSTILLTHAAETIKTSALLYYNLGTVLAEEGKYDQSINAFDKSIEIEPSRVNAYINKGVVFMRIRQFDKAAESFSKAIAVKPDIPEAYNGLGEAMMSLGSHETAATLFQKALSLNPKYPKAQSNLDMILKQGNFSTHTD</sequence>
<dbReference type="InterPro" id="IPR011990">
    <property type="entry name" value="TPR-like_helical_dom_sf"/>
</dbReference>
<keyword evidence="2 3" id="KW-0802">TPR repeat</keyword>
<keyword evidence="4" id="KW-1133">Transmembrane helix</keyword>
<dbReference type="Pfam" id="PF13432">
    <property type="entry name" value="TPR_16"/>
    <property type="match status" value="1"/>
</dbReference>
<keyword evidence="1" id="KW-0677">Repeat</keyword>
<feature type="repeat" description="TPR" evidence="3">
    <location>
        <begin position="445"/>
        <end position="478"/>
    </location>
</feature>
<keyword evidence="4" id="KW-0472">Membrane</keyword>
<dbReference type="InterPro" id="IPR019734">
    <property type="entry name" value="TPR_rpt"/>
</dbReference>
<dbReference type="InterPro" id="IPR038731">
    <property type="entry name" value="RgtA/B/C-like"/>
</dbReference>
<accession>A0ABR5SI96</accession>
<dbReference type="PANTHER" id="PTHR44227">
    <property type="match status" value="1"/>
</dbReference>
<feature type="transmembrane region" description="Helical" evidence="4">
    <location>
        <begin position="221"/>
        <end position="238"/>
    </location>
</feature>
<feature type="transmembrane region" description="Helical" evidence="4">
    <location>
        <begin position="343"/>
        <end position="362"/>
    </location>
</feature>
<dbReference type="PANTHER" id="PTHR44227:SF3">
    <property type="entry name" value="PROTEIN O-MANNOSYL-TRANSFERASE TMTC4"/>
    <property type="match status" value="1"/>
</dbReference>
<feature type="transmembrane region" description="Helical" evidence="4">
    <location>
        <begin position="176"/>
        <end position="200"/>
    </location>
</feature>
<dbReference type="EMBL" id="LNQR01000074">
    <property type="protein sequence ID" value="KWT83688.1"/>
    <property type="molecule type" value="Genomic_DNA"/>
</dbReference>
<feature type="domain" description="Glycosyltransferase RgtA/B/C/D-like" evidence="5">
    <location>
        <begin position="95"/>
        <end position="199"/>
    </location>
</feature>
<feature type="repeat" description="TPR" evidence="3">
    <location>
        <begin position="411"/>
        <end position="444"/>
    </location>
</feature>
<evidence type="ECO:0000256" key="2">
    <source>
        <dbReference type="ARBA" id="ARBA00022803"/>
    </source>
</evidence>
<feature type="transmembrane region" description="Helical" evidence="4">
    <location>
        <begin position="369"/>
        <end position="387"/>
    </location>
</feature>
<comment type="caution">
    <text evidence="6">The sequence shown here is derived from an EMBL/GenBank/DDBJ whole genome shotgun (WGS) entry which is preliminary data.</text>
</comment>
<dbReference type="SUPFAM" id="SSF48452">
    <property type="entry name" value="TPR-like"/>
    <property type="match status" value="1"/>
</dbReference>
<proteinExistence type="predicted"/>
<evidence type="ECO:0000313" key="6">
    <source>
        <dbReference type="EMBL" id="KWT83688.1"/>
    </source>
</evidence>
<dbReference type="RefSeq" id="WP_085052742.1">
    <property type="nucleotide sequence ID" value="NZ_LNQR01000074.1"/>
</dbReference>
<dbReference type="PROSITE" id="PS50293">
    <property type="entry name" value="TPR_REGION"/>
    <property type="match status" value="3"/>
</dbReference>
<keyword evidence="7" id="KW-1185">Reference proteome</keyword>
<dbReference type="InterPro" id="IPR052346">
    <property type="entry name" value="O-mannosyl-transferase_TMTC"/>
</dbReference>
<feature type="transmembrane region" description="Helical" evidence="4">
    <location>
        <begin position="148"/>
        <end position="164"/>
    </location>
</feature>
<evidence type="ECO:0000313" key="7">
    <source>
        <dbReference type="Proteomes" id="UP000060487"/>
    </source>
</evidence>
<reference evidence="6 7" key="1">
    <citation type="submission" date="2015-11" db="EMBL/GenBank/DDBJ databases">
        <authorList>
            <person name="Lin W."/>
        </authorList>
    </citation>
    <scope>NUCLEOTIDE SEQUENCE [LARGE SCALE GENOMIC DNA]</scope>
    <source>
        <strain evidence="6 7">HCH-1</strain>
    </source>
</reference>
<gene>
    <name evidence="6" type="ORF">ASN18_2139</name>
</gene>
<feature type="repeat" description="TPR" evidence="3">
    <location>
        <begin position="479"/>
        <end position="512"/>
    </location>
</feature>
<feature type="transmembrane region" description="Helical" evidence="4">
    <location>
        <begin position="288"/>
        <end position="307"/>
    </location>
</feature>
<feature type="transmembrane region" description="Helical" evidence="4">
    <location>
        <begin position="95"/>
        <end position="112"/>
    </location>
</feature>
<dbReference type="Pfam" id="PF00515">
    <property type="entry name" value="TPR_1"/>
    <property type="match status" value="1"/>
</dbReference>
<organism evidence="6 7">
    <name type="scientific">Candidatus Magnetominusculus xianensis</name>
    <dbReference type="NCBI Taxonomy" id="1748249"/>
    <lineage>
        <taxon>Bacteria</taxon>
        <taxon>Pseudomonadati</taxon>
        <taxon>Nitrospirota</taxon>
        <taxon>Nitrospiria</taxon>
        <taxon>Nitrospirales</taxon>
        <taxon>Nitrospiraceae</taxon>
        <taxon>Candidatus Magnetominusculus</taxon>
    </lineage>
</organism>
<evidence type="ECO:0000256" key="3">
    <source>
        <dbReference type="PROSITE-ProRule" id="PRU00339"/>
    </source>
</evidence>
<dbReference type="PROSITE" id="PS50005">
    <property type="entry name" value="TPR"/>
    <property type="match status" value="3"/>
</dbReference>
<keyword evidence="4" id="KW-0812">Transmembrane</keyword>
<dbReference type="Pfam" id="PF13231">
    <property type="entry name" value="PMT_2"/>
    <property type="match status" value="1"/>
</dbReference>
<feature type="transmembrane region" description="Helical" evidence="4">
    <location>
        <begin position="319"/>
        <end position="337"/>
    </location>
</feature>
<name>A0ABR5SI96_9BACT</name>
<dbReference type="Gene3D" id="1.25.40.10">
    <property type="entry name" value="Tetratricopeptide repeat domain"/>
    <property type="match status" value="1"/>
</dbReference>
<evidence type="ECO:0000256" key="4">
    <source>
        <dbReference type="SAM" id="Phobius"/>
    </source>
</evidence>
<evidence type="ECO:0000259" key="5">
    <source>
        <dbReference type="Pfam" id="PF13231"/>
    </source>
</evidence>
<dbReference type="SMART" id="SM00028">
    <property type="entry name" value="TPR"/>
    <property type="match status" value="3"/>
</dbReference>
<evidence type="ECO:0000256" key="1">
    <source>
        <dbReference type="ARBA" id="ARBA00022737"/>
    </source>
</evidence>
<protein>
    <submittedName>
        <fullName evidence="6">Tetratricopeptide TPR_2 repeat protein</fullName>
    </submittedName>
</protein>
<feature type="transmembrane region" description="Helical" evidence="4">
    <location>
        <begin position="12"/>
        <end position="30"/>
    </location>
</feature>